<organism evidence="1 2">
    <name type="scientific">Thermus thermophilus (strain ATCC BAA-163 / DSM 7039 / HB27)</name>
    <dbReference type="NCBI Taxonomy" id="262724"/>
    <lineage>
        <taxon>Bacteria</taxon>
        <taxon>Thermotogati</taxon>
        <taxon>Deinococcota</taxon>
        <taxon>Deinococci</taxon>
        <taxon>Thermales</taxon>
        <taxon>Thermaceae</taxon>
        <taxon>Thermus</taxon>
    </lineage>
</organism>
<gene>
    <name evidence="1" type="ordered locus">TT_P0146</name>
</gene>
<dbReference type="KEGG" id="tth:TT_P0146"/>
<dbReference type="InterPro" id="IPR013320">
    <property type="entry name" value="ConA-like_dom_sf"/>
</dbReference>
<sequence>MRYRLICWMLLGWFVAGYGYAQIRGGAETARFEPGDRILYQEDLSGTPIGEQVEGWEILQGSYEVAEFQDRRWFRPLAYNTHILRRVDFPQDFSVEFTVYLFEPGNAELRVFLHTEEEVRRGPGPDGPAQIYLTVARYGNRDGFWLRAWNPDNRRLQDVARDERRLQPDTVHHVSLQVRGGRLNLFIDGERVATTPFRPDAPLRAISFRFLSRGGHELPYKDRPALLDALRIAGYSRPVGRATGGVFLYWMFPGGQENLPQLQAAQNQTISSSAALDALGGEPRTVEGTLVPIDLPANPFAPGEVQVRADGQAWQAFVRRLQANLEAVRQAGGGLVIVGDGGDGRTERERRLLANQRALAFAAWLAQQGIGNPQNLLSIVAENGGYESILFVVDNGGYRGIMSLRMEPRR</sequence>
<keyword evidence="1" id="KW-0614">Plasmid</keyword>
<geneLocation type="plasmid" evidence="1 2">
    <name>pTT27</name>
</geneLocation>
<protein>
    <submittedName>
        <fullName evidence="1">Uncharacterized protein</fullName>
    </submittedName>
</protein>
<proteinExistence type="predicted"/>
<dbReference type="RefSeq" id="WP_011174418.1">
    <property type="nucleotide sequence ID" value="NC_005838.1"/>
</dbReference>
<dbReference type="HOGENOM" id="CLU_685010_0_0_0"/>
<dbReference type="SUPFAM" id="SSF49899">
    <property type="entry name" value="Concanavalin A-like lectins/glucanases"/>
    <property type="match status" value="1"/>
</dbReference>
<dbReference type="eggNOG" id="COG1462">
    <property type="taxonomic scope" value="Bacteria"/>
</dbReference>
<dbReference type="Gene3D" id="2.60.120.560">
    <property type="entry name" value="Exo-inulinase, domain 1"/>
    <property type="match status" value="1"/>
</dbReference>
<dbReference type="Proteomes" id="UP000000592">
    <property type="component" value="Plasmid pTT27"/>
</dbReference>
<evidence type="ECO:0000313" key="1">
    <source>
        <dbReference type="EMBL" id="AAS82476.1"/>
    </source>
</evidence>
<reference evidence="1 2" key="1">
    <citation type="journal article" date="2004" name="Nat. Biotechnol.">
        <title>The genome sequence of the extreme thermophile Thermus thermophilus.</title>
        <authorList>
            <person name="Henne A."/>
            <person name="Brueggemann H."/>
            <person name="Raasch C."/>
            <person name="Wiezer A."/>
            <person name="Hartsch T."/>
            <person name="Liesegang H."/>
            <person name="Johann A."/>
            <person name="Lienard T."/>
            <person name="Gohl O."/>
            <person name="Martinez-Arias R."/>
            <person name="Jacobi C."/>
            <person name="Starkuviene V."/>
            <person name="Schlenczeck S."/>
            <person name="Dencker S."/>
            <person name="Huber R."/>
            <person name="Klenk H.-P."/>
            <person name="Overbeek R."/>
            <person name="Kramer W."/>
            <person name="Merkl R."/>
            <person name="Gottschalk G."/>
            <person name="Fritz H.-J."/>
        </authorList>
    </citation>
    <scope>NUCLEOTIDE SEQUENCE [LARGE SCALE GENOMIC DNA]</scope>
    <source>
        <strain evidence="2">ATCC BAA-163 / DSM 7039 / HB27</strain>
        <plasmid evidence="1 2">pTT27</plasmid>
    </source>
</reference>
<dbReference type="EMBL" id="AE017222">
    <property type="protein sequence ID" value="AAS82476.1"/>
    <property type="molecule type" value="Genomic_DNA"/>
</dbReference>
<accession>Q746A9</accession>
<evidence type="ECO:0000313" key="2">
    <source>
        <dbReference type="Proteomes" id="UP000000592"/>
    </source>
</evidence>
<name>Q746A9_THET2</name>
<dbReference type="AlphaFoldDB" id="Q746A9"/>